<dbReference type="Gene3D" id="3.40.50.720">
    <property type="entry name" value="NAD(P)-binding Rossmann-like Domain"/>
    <property type="match status" value="1"/>
</dbReference>
<dbReference type="GO" id="GO:0044877">
    <property type="term" value="F:protein-containing complex binding"/>
    <property type="evidence" value="ECO:0007669"/>
    <property type="project" value="TreeGrafter"/>
</dbReference>
<evidence type="ECO:0000259" key="1">
    <source>
        <dbReference type="Pfam" id="PF01370"/>
    </source>
</evidence>
<dbReference type="SUPFAM" id="SSF51735">
    <property type="entry name" value="NAD(P)-binding Rossmann-fold domains"/>
    <property type="match status" value="1"/>
</dbReference>
<protein>
    <submittedName>
        <fullName evidence="2">NAD-dependent dehydratase</fullName>
    </submittedName>
</protein>
<dbReference type="PANTHER" id="PTHR12126:SF11">
    <property type="entry name" value="NADH DEHYDROGENASE [UBIQUINONE] 1 ALPHA SUBCOMPLEX SUBUNIT 9, MITOCHONDRIAL"/>
    <property type="match status" value="1"/>
</dbReference>
<gene>
    <name evidence="2" type="ORF">BWK72_12385</name>
</gene>
<dbReference type="AlphaFoldDB" id="A0A1W9KTK3"/>
<proteinExistence type="predicted"/>
<dbReference type="InterPro" id="IPR001509">
    <property type="entry name" value="Epimerase_deHydtase"/>
</dbReference>
<name>A0A1W9KTK3_9BURK</name>
<dbReference type="Pfam" id="PF01370">
    <property type="entry name" value="Epimerase"/>
    <property type="match status" value="1"/>
</dbReference>
<reference evidence="2 3" key="1">
    <citation type="submission" date="2017-01" db="EMBL/GenBank/DDBJ databases">
        <title>Novel large sulfur bacteria in the metagenomes of groundwater-fed chemosynthetic microbial mats in the Lake Huron basin.</title>
        <authorList>
            <person name="Sharrar A.M."/>
            <person name="Flood B.E."/>
            <person name="Bailey J.V."/>
            <person name="Jones D.S."/>
            <person name="Biddanda B."/>
            <person name="Ruberg S.A."/>
            <person name="Marcus D.N."/>
            <person name="Dick G.J."/>
        </authorList>
    </citation>
    <scope>NUCLEOTIDE SEQUENCE [LARGE SCALE GENOMIC DNA]</scope>
    <source>
        <strain evidence="2">A7</strain>
    </source>
</reference>
<dbReference type="PANTHER" id="PTHR12126">
    <property type="entry name" value="NADH-UBIQUINONE OXIDOREDUCTASE 39 KDA SUBUNIT-RELATED"/>
    <property type="match status" value="1"/>
</dbReference>
<dbReference type="EMBL" id="MTEI01000007">
    <property type="protein sequence ID" value="OQW87696.1"/>
    <property type="molecule type" value="Genomic_DNA"/>
</dbReference>
<evidence type="ECO:0000313" key="3">
    <source>
        <dbReference type="Proteomes" id="UP000192505"/>
    </source>
</evidence>
<evidence type="ECO:0000313" key="2">
    <source>
        <dbReference type="EMBL" id="OQW87696.1"/>
    </source>
</evidence>
<organism evidence="2 3">
    <name type="scientific">Rhodoferax ferrireducens</name>
    <dbReference type="NCBI Taxonomy" id="192843"/>
    <lineage>
        <taxon>Bacteria</taxon>
        <taxon>Pseudomonadati</taxon>
        <taxon>Pseudomonadota</taxon>
        <taxon>Betaproteobacteria</taxon>
        <taxon>Burkholderiales</taxon>
        <taxon>Comamonadaceae</taxon>
        <taxon>Rhodoferax</taxon>
    </lineage>
</organism>
<dbReference type="InterPro" id="IPR051207">
    <property type="entry name" value="ComplexI_NDUFA9_subunit"/>
</dbReference>
<comment type="caution">
    <text evidence="2">The sequence shown here is derived from an EMBL/GenBank/DDBJ whole genome shotgun (WGS) entry which is preliminary data.</text>
</comment>
<sequence>MKKIIVLGGTGFVGAHVCEKLVREGWAVTVPTRRRIKATAIMHLPNLTVLELDVNDEAALMRAVPGNDALVNLVAILHGTQEAFERTHVALPRKIAKACRVAGVKQVVHVSALGADALQPGKLPSMYLRTKSEGEAVLMQAAMGAGTSGQADFDLSILRPSVIFGAEDKFINVFAKLQRIFPVMPLAGAEARFQPVWVEDVATAVVHCLEGASPATSPRIIEAVGPEVFTLKQLVQMSAQLAGIGGGFGRPVFALPDWAARIQAKLMGLAPGEPVMSDDNLDSMKVDNISTGQQPGLASLGIIASALQPIAQDYLNSNNVKSGLMGMRSRSH</sequence>
<dbReference type="CDD" id="cd05271">
    <property type="entry name" value="NDUFA9_like_SDR_a"/>
    <property type="match status" value="1"/>
</dbReference>
<dbReference type="InterPro" id="IPR036291">
    <property type="entry name" value="NAD(P)-bd_dom_sf"/>
</dbReference>
<accession>A0A1W9KTK3</accession>
<dbReference type="Proteomes" id="UP000192505">
    <property type="component" value="Unassembled WGS sequence"/>
</dbReference>
<feature type="domain" description="NAD-dependent epimerase/dehydratase" evidence="1">
    <location>
        <begin position="4"/>
        <end position="219"/>
    </location>
</feature>